<dbReference type="Gene3D" id="1.20.5.1000">
    <property type="entry name" value="arf6 gtpase in complex with a specific effector, jip4"/>
    <property type="match status" value="1"/>
</dbReference>
<reference evidence="4 5" key="1">
    <citation type="submission" date="2024-11" db="EMBL/GenBank/DDBJ databases">
        <title>Adaptive evolution of stress response genes in parasites aligns with host niche diversity.</title>
        <authorList>
            <person name="Hahn C."/>
            <person name="Resl P."/>
        </authorList>
    </citation>
    <scope>NUCLEOTIDE SEQUENCE [LARGE SCALE GENOMIC DNA]</scope>
    <source>
        <strain evidence="4">EGGRZ-B1_66</strain>
        <tissue evidence="4">Body</tissue>
    </source>
</reference>
<organism evidence="4 5">
    <name type="scientific">Cichlidogyrus casuarinus</name>
    <dbReference type="NCBI Taxonomy" id="1844966"/>
    <lineage>
        <taxon>Eukaryota</taxon>
        <taxon>Metazoa</taxon>
        <taxon>Spiralia</taxon>
        <taxon>Lophotrochozoa</taxon>
        <taxon>Platyhelminthes</taxon>
        <taxon>Monogenea</taxon>
        <taxon>Monopisthocotylea</taxon>
        <taxon>Dactylogyridea</taxon>
        <taxon>Ancyrocephalidae</taxon>
        <taxon>Cichlidogyrus</taxon>
    </lineage>
</organism>
<sequence length="828" mass="91537">MFISLEDSFEDERKRLKDESDKLVLEKKQLDLQLRNANDHSNRLEERLTDSKKETSKLQLRLNELLESNAELSDRVKVLQAPETNAPSSNKLVIPKRGGPAGSTFNSSDLGGFDEMPADVGDFLTADEDDLPEPVDADLDPSRHSVGEFAGAHSEVQKLIREYMELTETKEALSIVKDDLITQVDSLNSENLQLHSTILELNDLKSIADERVSNAEMQLSQLRHELQNTKQELDSFKAEDQLPSGQRKRFTSTELRQVINERNRFKKELLELEEAVRLMEMARAGSRGALEFATLSGNELTNAVRLSAEHQSKPFAASSQNASSPGLSGLAKFISFGRSSRGGAESETASIASAESPRRQQRNIGPQSSWISLNAAKQYSPTYGWVHKHSVGKLPPALSYPIPVHCRQIEASGTDSPLTLRASKLHIGSKLEITVGIALTHGLKIILFLVPQTAEKDSDLTVEFQKAIFDKSEVSESQSPLGVIMGSNDGQFLVYRLPALNCSEKPGGPLMPPSMLGQFRLKERGQAANEISAFNSNILMAITSPSDQTRFVVLRWSPDHTKQLTWGPFSCHSLPKQGDGAGPIIMSRNFVTPRGEGGAILSLWMGTVGGGYLHCFDANRGEFTADGINLPESSVCMHSLDFCRQSDGDFLLAAVSGPSWSDCATSVARIVRISVDQRTVVQIFDLTEAITRAVDMSNVTDPVDLTISRLLMDSHDHWVWFITRSGLVGRLHYSEHVINSDTVLVQCPEESLYLSCHGFRRALIAAFMRFQNVSTFGAHVLAIGHDYVDLKPGSMTQEVVREQPKEFSCNSRRTPASTNAHVIIWRLQ</sequence>
<evidence type="ECO:0000313" key="4">
    <source>
        <dbReference type="EMBL" id="KAL3313139.1"/>
    </source>
</evidence>
<accession>A0ABD2Q0G5</accession>
<dbReference type="InterPro" id="IPR039911">
    <property type="entry name" value="JIP3/JIP4"/>
</dbReference>
<comment type="caution">
    <text evidence="4">The sequence shown here is derived from an EMBL/GenBank/DDBJ whole genome shotgun (WGS) entry which is preliminary data.</text>
</comment>
<dbReference type="Proteomes" id="UP001626550">
    <property type="component" value="Unassembled WGS sequence"/>
</dbReference>
<evidence type="ECO:0000256" key="2">
    <source>
        <dbReference type="SAM" id="MobiDB-lite"/>
    </source>
</evidence>
<keyword evidence="4" id="KW-0371">Homeobox</keyword>
<dbReference type="EMBL" id="JBJKFK010001424">
    <property type="protein sequence ID" value="KAL3313139.1"/>
    <property type="molecule type" value="Genomic_DNA"/>
</dbReference>
<dbReference type="GO" id="GO:0003677">
    <property type="term" value="F:DNA binding"/>
    <property type="evidence" value="ECO:0007669"/>
    <property type="project" value="UniProtKB-KW"/>
</dbReference>
<proteinExistence type="predicted"/>
<dbReference type="Pfam" id="PF16471">
    <property type="entry name" value="JIP_LZII"/>
    <property type="match status" value="1"/>
</dbReference>
<dbReference type="InterPro" id="IPR034744">
    <property type="entry name" value="RH2"/>
</dbReference>
<name>A0ABD2Q0G5_9PLAT</name>
<keyword evidence="5" id="KW-1185">Reference proteome</keyword>
<evidence type="ECO:0000259" key="3">
    <source>
        <dbReference type="PROSITE" id="PS51777"/>
    </source>
</evidence>
<keyword evidence="1" id="KW-0175">Coiled coil</keyword>
<dbReference type="PANTHER" id="PTHR13886:SF4">
    <property type="entry name" value="JNK-INTERACTING PROTEIN 3"/>
    <property type="match status" value="1"/>
</dbReference>
<evidence type="ECO:0000256" key="1">
    <source>
        <dbReference type="SAM" id="Coils"/>
    </source>
</evidence>
<protein>
    <submittedName>
        <fullName evidence="4">SIX homeobox</fullName>
    </submittedName>
</protein>
<dbReference type="PANTHER" id="PTHR13886">
    <property type="entry name" value="JNK/SAPK-ASSOCIATED PROTEIN"/>
    <property type="match status" value="1"/>
</dbReference>
<feature type="domain" description="RH2" evidence="3">
    <location>
        <begin position="247"/>
        <end position="326"/>
    </location>
</feature>
<gene>
    <name evidence="4" type="primary">SIX1_2</name>
    <name evidence="4" type="ORF">Ciccas_008262</name>
</gene>
<evidence type="ECO:0000313" key="5">
    <source>
        <dbReference type="Proteomes" id="UP001626550"/>
    </source>
</evidence>
<keyword evidence="4" id="KW-0238">DNA-binding</keyword>
<feature type="region of interest" description="Disordered" evidence="2">
    <location>
        <begin position="340"/>
        <end position="367"/>
    </location>
</feature>
<dbReference type="AlphaFoldDB" id="A0ABD2Q0G5"/>
<dbReference type="InterPro" id="IPR032486">
    <property type="entry name" value="JIP_LZII"/>
</dbReference>
<feature type="coiled-coil region" evidence="1">
    <location>
        <begin position="6"/>
        <end position="75"/>
    </location>
</feature>
<feature type="compositionally biased region" description="Low complexity" evidence="2">
    <location>
        <begin position="345"/>
        <end position="355"/>
    </location>
</feature>
<feature type="coiled-coil region" evidence="1">
    <location>
        <begin position="205"/>
        <end position="282"/>
    </location>
</feature>
<dbReference type="PROSITE" id="PS51777">
    <property type="entry name" value="RH2"/>
    <property type="match status" value="1"/>
</dbReference>